<evidence type="ECO:0000256" key="1">
    <source>
        <dbReference type="SAM" id="SignalP"/>
    </source>
</evidence>
<comment type="caution">
    <text evidence="2">The sequence shown here is derived from an EMBL/GenBank/DDBJ whole genome shotgun (WGS) entry which is preliminary data.</text>
</comment>
<organism evidence="2 3">
    <name type="scientific">Hibiscus sabdariffa</name>
    <name type="common">roselle</name>
    <dbReference type="NCBI Taxonomy" id="183260"/>
    <lineage>
        <taxon>Eukaryota</taxon>
        <taxon>Viridiplantae</taxon>
        <taxon>Streptophyta</taxon>
        <taxon>Embryophyta</taxon>
        <taxon>Tracheophyta</taxon>
        <taxon>Spermatophyta</taxon>
        <taxon>Magnoliopsida</taxon>
        <taxon>eudicotyledons</taxon>
        <taxon>Gunneridae</taxon>
        <taxon>Pentapetalae</taxon>
        <taxon>rosids</taxon>
        <taxon>malvids</taxon>
        <taxon>Malvales</taxon>
        <taxon>Malvaceae</taxon>
        <taxon>Malvoideae</taxon>
        <taxon>Hibiscus</taxon>
    </lineage>
</organism>
<proteinExistence type="predicted"/>
<evidence type="ECO:0000313" key="3">
    <source>
        <dbReference type="Proteomes" id="UP001472677"/>
    </source>
</evidence>
<sequence>MSHAMIVVFILAVKHMLFVQNMLSEKIEALIHPKAHLDGKELKVIFQGVAGVIPCKRFEFLQKCNGEFLYAPRRLIANPVDVLFVLKGSLFLIFF</sequence>
<evidence type="ECO:0000313" key="2">
    <source>
        <dbReference type="EMBL" id="KAK8526206.1"/>
    </source>
</evidence>
<dbReference type="EMBL" id="JBBPBM010000039">
    <property type="protein sequence ID" value="KAK8526206.1"/>
    <property type="molecule type" value="Genomic_DNA"/>
</dbReference>
<protein>
    <submittedName>
        <fullName evidence="2">Uncharacterized protein</fullName>
    </submittedName>
</protein>
<feature type="chain" id="PRO_5045243549" evidence="1">
    <location>
        <begin position="25"/>
        <end position="95"/>
    </location>
</feature>
<keyword evidence="1" id="KW-0732">Signal</keyword>
<feature type="signal peptide" evidence="1">
    <location>
        <begin position="1"/>
        <end position="24"/>
    </location>
</feature>
<dbReference type="Proteomes" id="UP001472677">
    <property type="component" value="Unassembled WGS sequence"/>
</dbReference>
<reference evidence="2 3" key="1">
    <citation type="journal article" date="2024" name="G3 (Bethesda)">
        <title>Genome assembly of Hibiscus sabdariffa L. provides insights into metabolisms of medicinal natural products.</title>
        <authorList>
            <person name="Kim T."/>
        </authorList>
    </citation>
    <scope>NUCLEOTIDE SEQUENCE [LARGE SCALE GENOMIC DNA]</scope>
    <source>
        <strain evidence="2">TK-2024</strain>
        <tissue evidence="2">Old leaves</tissue>
    </source>
</reference>
<accession>A0ABR2CYT7</accession>
<name>A0ABR2CYT7_9ROSI</name>
<keyword evidence="3" id="KW-1185">Reference proteome</keyword>
<gene>
    <name evidence="2" type="ORF">V6N12_020685</name>
</gene>